<dbReference type="RefSeq" id="WP_188393290.1">
    <property type="nucleotide sequence ID" value="NZ_BMEV01000087.1"/>
</dbReference>
<dbReference type="InterPro" id="IPR005814">
    <property type="entry name" value="Aminotrans_3"/>
</dbReference>
<dbReference type="GO" id="GO:0030170">
    <property type="term" value="F:pyridoxal phosphate binding"/>
    <property type="evidence" value="ECO:0007669"/>
    <property type="project" value="InterPro"/>
</dbReference>
<evidence type="ECO:0000256" key="2">
    <source>
        <dbReference type="ARBA" id="ARBA00002189"/>
    </source>
</evidence>
<reference evidence="13" key="1">
    <citation type="journal article" date="2014" name="Int. J. Syst. Evol. Microbiol.">
        <title>Complete genome sequence of Corynebacterium casei LMG S-19264T (=DSM 44701T), isolated from a smear-ripened cheese.</title>
        <authorList>
            <consortium name="US DOE Joint Genome Institute (JGI-PGF)"/>
            <person name="Walter F."/>
            <person name="Albersmeier A."/>
            <person name="Kalinowski J."/>
            <person name="Ruckert C."/>
        </authorList>
    </citation>
    <scope>NUCLEOTIDE SEQUENCE</scope>
    <source>
        <strain evidence="13">CGMCC 1.12360</strain>
    </source>
</reference>
<evidence type="ECO:0000256" key="11">
    <source>
        <dbReference type="RuleBase" id="RU003560"/>
    </source>
</evidence>
<name>A0A8J2XGL1_9BACI</name>
<comment type="catalytic activity">
    <reaction evidence="10 12">
        <text>L-2,4-diaminobutanoate + 2-oxoglutarate = L-aspartate 4-semialdehyde + L-glutamate</text>
        <dbReference type="Rhea" id="RHEA:11160"/>
        <dbReference type="ChEBI" id="CHEBI:16810"/>
        <dbReference type="ChEBI" id="CHEBI:29985"/>
        <dbReference type="ChEBI" id="CHEBI:58761"/>
        <dbReference type="ChEBI" id="CHEBI:537519"/>
        <dbReference type="EC" id="2.6.1.76"/>
    </reaction>
</comment>
<dbReference type="PIRSF" id="PIRSF000521">
    <property type="entry name" value="Transaminase_4ab_Lys_Orn"/>
    <property type="match status" value="1"/>
</dbReference>
<dbReference type="InterPro" id="IPR049704">
    <property type="entry name" value="Aminotrans_3_PPA_site"/>
</dbReference>
<comment type="caution">
    <text evidence="13">The sequence shown here is derived from an EMBL/GenBank/DDBJ whole genome shotgun (WGS) entry which is preliminary data.</text>
</comment>
<evidence type="ECO:0000256" key="7">
    <source>
        <dbReference type="ARBA" id="ARBA00022576"/>
    </source>
</evidence>
<evidence type="ECO:0000256" key="1">
    <source>
        <dbReference type="ARBA" id="ARBA00001933"/>
    </source>
</evidence>
<organism evidence="13 14">
    <name type="scientific">Compostibacillus humi</name>
    <dbReference type="NCBI Taxonomy" id="1245525"/>
    <lineage>
        <taxon>Bacteria</taxon>
        <taxon>Bacillati</taxon>
        <taxon>Bacillota</taxon>
        <taxon>Bacilli</taxon>
        <taxon>Bacillales</taxon>
        <taxon>Bacillaceae</taxon>
        <taxon>Compostibacillus</taxon>
    </lineage>
</organism>
<dbReference type="Proteomes" id="UP000602050">
    <property type="component" value="Unassembled WGS sequence"/>
</dbReference>
<evidence type="ECO:0000313" key="14">
    <source>
        <dbReference type="Proteomes" id="UP000602050"/>
    </source>
</evidence>
<dbReference type="Gene3D" id="3.40.640.10">
    <property type="entry name" value="Type I PLP-dependent aspartate aminotransferase-like (Major domain)"/>
    <property type="match status" value="1"/>
</dbReference>
<comment type="pathway">
    <text evidence="3 12">Amine and polyamine biosynthesis; ectoine biosynthesis; L-ectoine from L-aspartate 4-semialdehyde: step 1/3.</text>
</comment>
<dbReference type="AlphaFoldDB" id="A0A8J2XGL1"/>
<dbReference type="InterPro" id="IPR015421">
    <property type="entry name" value="PyrdxlP-dep_Trfase_major"/>
</dbReference>
<dbReference type="NCBIfam" id="NF006733">
    <property type="entry name" value="PRK09264.1"/>
    <property type="match status" value="1"/>
</dbReference>
<dbReference type="Gene3D" id="3.90.1150.10">
    <property type="entry name" value="Aspartate Aminotransferase, domain 1"/>
    <property type="match status" value="1"/>
</dbReference>
<dbReference type="Pfam" id="PF00202">
    <property type="entry name" value="Aminotran_3"/>
    <property type="match status" value="1"/>
</dbReference>
<dbReference type="GO" id="GO:0019491">
    <property type="term" value="P:ectoine biosynthetic process"/>
    <property type="evidence" value="ECO:0007669"/>
    <property type="project" value="UniProtKB-UniPathway"/>
</dbReference>
<keyword evidence="8 12" id="KW-0808">Transferase</keyword>
<proteinExistence type="inferred from homology"/>
<dbReference type="InterPro" id="IPR015424">
    <property type="entry name" value="PyrdxlP-dep_Trfase"/>
</dbReference>
<dbReference type="PANTHER" id="PTHR43552">
    <property type="entry name" value="DIAMINOBUTYRATE--2-OXOGLUTARATE AMINOTRANSFERASE"/>
    <property type="match status" value="1"/>
</dbReference>
<comment type="function">
    <text evidence="2 12">Catalyzes reversively the conversion of L-aspartate beta-semialdehyde (ASA) to L-2,4-diaminobutyrate (DABA) by transamination with L-glutamate.</text>
</comment>
<keyword evidence="9 11" id="KW-0663">Pyridoxal phosphate</keyword>
<comment type="similarity">
    <text evidence="4 11">Belongs to the class-III pyridoxal-phosphate-dependent aminotransferase family.</text>
</comment>
<dbReference type="PROSITE" id="PS00600">
    <property type="entry name" value="AA_TRANSFER_CLASS_3"/>
    <property type="match status" value="1"/>
</dbReference>
<comment type="cofactor">
    <cofactor evidence="1 12">
        <name>pyridoxal 5'-phosphate</name>
        <dbReference type="ChEBI" id="CHEBI:597326"/>
    </cofactor>
</comment>
<dbReference type="SUPFAM" id="SSF53383">
    <property type="entry name" value="PLP-dependent transferases"/>
    <property type="match status" value="1"/>
</dbReference>
<dbReference type="NCBIfam" id="TIGR00709">
    <property type="entry name" value="dat"/>
    <property type="match status" value="1"/>
</dbReference>
<evidence type="ECO:0000313" key="13">
    <source>
        <dbReference type="EMBL" id="GFZ89156.1"/>
    </source>
</evidence>
<evidence type="ECO:0000256" key="6">
    <source>
        <dbReference type="ARBA" id="ARBA00014798"/>
    </source>
</evidence>
<protein>
    <recommendedName>
        <fullName evidence="6 12">Diaminobutyrate--2-oxoglutarate transaminase</fullName>
        <ecNumber evidence="5 12">2.6.1.76</ecNumber>
    </recommendedName>
    <alternativeName>
        <fullName evidence="12">DABA aminotransferase</fullName>
    </alternativeName>
</protein>
<dbReference type="GO" id="GO:0047307">
    <property type="term" value="F:diaminobutyrate-pyruvate transaminase activity"/>
    <property type="evidence" value="ECO:0007669"/>
    <property type="project" value="InterPro"/>
</dbReference>
<dbReference type="PANTHER" id="PTHR43552:SF2">
    <property type="entry name" value="DIAMINOBUTYRATE--2-OXOGLUTARATE TRANSAMINASE"/>
    <property type="match status" value="1"/>
</dbReference>
<evidence type="ECO:0000256" key="10">
    <source>
        <dbReference type="ARBA" id="ARBA00049111"/>
    </source>
</evidence>
<dbReference type="NCBIfam" id="TIGR02407">
    <property type="entry name" value="ectoine_ectB"/>
    <property type="match status" value="1"/>
</dbReference>
<dbReference type="InterPro" id="IPR004637">
    <property type="entry name" value="Dat"/>
</dbReference>
<dbReference type="InterPro" id="IPR015422">
    <property type="entry name" value="PyrdxlP-dep_Trfase_small"/>
</dbReference>
<dbReference type="GO" id="GO:0045303">
    <property type="term" value="F:diaminobutyrate-2-oxoglutarate transaminase activity"/>
    <property type="evidence" value="ECO:0007669"/>
    <property type="project" value="UniProtKB-EC"/>
</dbReference>
<dbReference type="EMBL" id="BMEV01000087">
    <property type="protein sequence ID" value="GFZ89156.1"/>
    <property type="molecule type" value="Genomic_DNA"/>
</dbReference>
<dbReference type="CDD" id="cd00610">
    <property type="entry name" value="OAT_like"/>
    <property type="match status" value="1"/>
</dbReference>
<dbReference type="InterPro" id="IPR012773">
    <property type="entry name" value="Ectoine_EctB"/>
</dbReference>
<evidence type="ECO:0000256" key="3">
    <source>
        <dbReference type="ARBA" id="ARBA00004946"/>
    </source>
</evidence>
<keyword evidence="14" id="KW-1185">Reference proteome</keyword>
<gene>
    <name evidence="13" type="primary">ectB</name>
    <name evidence="13" type="ORF">GCM10010978_30720</name>
</gene>
<evidence type="ECO:0000256" key="8">
    <source>
        <dbReference type="ARBA" id="ARBA00022679"/>
    </source>
</evidence>
<reference evidence="13" key="2">
    <citation type="submission" date="2020-09" db="EMBL/GenBank/DDBJ databases">
        <authorList>
            <person name="Sun Q."/>
            <person name="Zhou Y."/>
        </authorList>
    </citation>
    <scope>NUCLEOTIDE SEQUENCE</scope>
    <source>
        <strain evidence="13">CGMCC 1.12360</strain>
    </source>
</reference>
<evidence type="ECO:0000256" key="4">
    <source>
        <dbReference type="ARBA" id="ARBA00008954"/>
    </source>
</evidence>
<accession>A0A8J2XGL1</accession>
<evidence type="ECO:0000256" key="9">
    <source>
        <dbReference type="ARBA" id="ARBA00022898"/>
    </source>
</evidence>
<keyword evidence="7 12" id="KW-0032">Aminotransferase</keyword>
<sequence length="424" mass="47430">MSVVLNEEKLSTFQNYESAVRSYCRSWPTVFGRAKGYKLYDEDGREFIDFFAGAGALNYGHNHPKMQEEMVNYIKNDGIIHSLDMGTEKKRNFLERFQQIILKPRNLSYKIMFPGPTGTNAVESALKIARKVTGRKTVIHFTNAFHGMTIGSLSVTGNSMKRQGAGVPLHYTVTMPYDNYFPGANTAEYLEQFLEDRGSGVDLPAAVILETVQGEGGLQAARDEWLRKIADICKRWDMLLIIDDVQAGCGRTGTFFSFEQAKIEPDIVCLSKSISGSGLPMALTLIKPEHDRWQPGEHNGTFRGNNLAFITAAVALEYWKTEQFSMEIREKAALVTKRIADILDKYPQLQGEARGRGLMQGIAIPEEGLAQKISKQAFRCGLILETSGPKDEVLKFLPPLIIDNEGLHEGLDIVEQCMKFVLSK</sequence>
<dbReference type="EC" id="2.6.1.76" evidence="5 12"/>
<evidence type="ECO:0000256" key="12">
    <source>
        <dbReference type="RuleBase" id="RU365034"/>
    </source>
</evidence>
<evidence type="ECO:0000256" key="5">
    <source>
        <dbReference type="ARBA" id="ARBA00013155"/>
    </source>
</evidence>
<dbReference type="UniPathway" id="UPA00067">
    <property type="reaction ID" value="UER00121"/>
</dbReference>